<name>A0A4S3J8K4_9EURO</name>
<dbReference type="AlphaFoldDB" id="A0A4S3J8K4"/>
<gene>
    <name evidence="1" type="ORF">EYZ11_011309</name>
</gene>
<evidence type="ECO:0000313" key="2">
    <source>
        <dbReference type="Proteomes" id="UP000308092"/>
    </source>
</evidence>
<dbReference type="Proteomes" id="UP000308092">
    <property type="component" value="Unassembled WGS sequence"/>
</dbReference>
<accession>A0A4S3J8K4</accession>
<dbReference type="VEuPathDB" id="FungiDB:EYZ11_011309"/>
<proteinExistence type="predicted"/>
<protein>
    <submittedName>
        <fullName evidence="1">Uncharacterized protein</fullName>
    </submittedName>
</protein>
<organism evidence="1 2">
    <name type="scientific">Aspergillus tanneri</name>
    <dbReference type="NCBI Taxonomy" id="1220188"/>
    <lineage>
        <taxon>Eukaryota</taxon>
        <taxon>Fungi</taxon>
        <taxon>Dikarya</taxon>
        <taxon>Ascomycota</taxon>
        <taxon>Pezizomycotina</taxon>
        <taxon>Eurotiomycetes</taxon>
        <taxon>Eurotiomycetidae</taxon>
        <taxon>Eurotiales</taxon>
        <taxon>Aspergillaceae</taxon>
        <taxon>Aspergillus</taxon>
        <taxon>Aspergillus subgen. Circumdati</taxon>
    </lineage>
</organism>
<reference evidence="1 2" key="1">
    <citation type="submission" date="2019-03" db="EMBL/GenBank/DDBJ databases">
        <title>The genome sequence of a newly discovered highly antifungal drug resistant Aspergillus species, Aspergillus tanneri NIH 1004.</title>
        <authorList>
            <person name="Mounaud S."/>
            <person name="Singh I."/>
            <person name="Joardar V."/>
            <person name="Pakala S."/>
            <person name="Pakala S."/>
            <person name="Venepally P."/>
            <person name="Hoover J."/>
            <person name="Nierman W."/>
            <person name="Chung J."/>
            <person name="Losada L."/>
        </authorList>
    </citation>
    <scope>NUCLEOTIDE SEQUENCE [LARGE SCALE GENOMIC DNA]</scope>
    <source>
        <strain evidence="1 2">NIH1004</strain>
    </source>
</reference>
<keyword evidence="2" id="KW-1185">Reference proteome</keyword>
<dbReference type="EMBL" id="SOSA01000686">
    <property type="protein sequence ID" value="THC89241.1"/>
    <property type="molecule type" value="Genomic_DNA"/>
</dbReference>
<evidence type="ECO:0000313" key="1">
    <source>
        <dbReference type="EMBL" id="THC89241.1"/>
    </source>
</evidence>
<sequence>MPCGAGAGAICLRKLVAMVEVRTPAPVGVGLALGRQRKAGARYIGIIWQGNGTTSHSFFGLLTDLLGDTLACQDSFRTGGTTTHV</sequence>
<comment type="caution">
    <text evidence="1">The sequence shown here is derived from an EMBL/GenBank/DDBJ whole genome shotgun (WGS) entry which is preliminary data.</text>
</comment>